<evidence type="ECO:0000313" key="3">
    <source>
        <dbReference type="Proteomes" id="UP001229081"/>
    </source>
</evidence>
<dbReference type="PANTHER" id="PTHR43283">
    <property type="entry name" value="BETA-LACTAMASE-RELATED"/>
    <property type="match status" value="1"/>
</dbReference>
<dbReference type="SUPFAM" id="SSF56601">
    <property type="entry name" value="beta-lactamase/transpeptidase-like"/>
    <property type="match status" value="1"/>
</dbReference>
<organism evidence="2 3">
    <name type="scientific">Mycobacterium paragordonae</name>
    <dbReference type="NCBI Taxonomy" id="1389713"/>
    <lineage>
        <taxon>Bacteria</taxon>
        <taxon>Bacillati</taxon>
        <taxon>Actinomycetota</taxon>
        <taxon>Actinomycetes</taxon>
        <taxon>Mycobacteriales</taxon>
        <taxon>Mycobacteriaceae</taxon>
        <taxon>Mycobacterium</taxon>
    </lineage>
</organism>
<dbReference type="EC" id="3.-.-.-" evidence="2"/>
<dbReference type="InterPro" id="IPR012338">
    <property type="entry name" value="Beta-lactam/transpept-like"/>
</dbReference>
<accession>A0A4R5WYR4</accession>
<sequence length="389" mass="41448">MSAPVGISLDNWLTPPYAKWSFQHVEDFVPTAVISRGSGPVAELPTAGAPLADIPVSSVGGVASTVGAVMTATATDGWAVAHRGSIVTEEYLDDMRAATRHLLFSVSKSLVAAVVGALHDAGAIELAAPVTKFVPALADSGYAGATVRQLLDMRSGIAFSENYDDPAAEIHRLDQAMGWAPRSSPDAPATLHDFLLTLRRKSPHGGPFEYRSCETDVLGWICEVAGARRMPELMSELLWSRIGAGRDATIGIDAVGTGLFDGGINACLIDMIRFGSLFLRDGVSLTGHQVVPTAWIADTLQGGPDSRRAFAANPDNNEMPGGMYRNQMWFPYPGSNVVLCLGMCGQMIYVDRSAEMVAAKLSTQAHSHEPHMLDTLRAFDAVARELHCG</sequence>
<dbReference type="Proteomes" id="UP001229081">
    <property type="component" value="Unassembled WGS sequence"/>
</dbReference>
<name>A0A4R5WYR4_9MYCO</name>
<dbReference type="Gene3D" id="3.40.710.10">
    <property type="entry name" value="DD-peptidase/beta-lactamase superfamily"/>
    <property type="match status" value="1"/>
</dbReference>
<dbReference type="PANTHER" id="PTHR43283:SF7">
    <property type="entry name" value="BETA-LACTAMASE-RELATED DOMAIN-CONTAINING PROTEIN"/>
    <property type="match status" value="1"/>
</dbReference>
<dbReference type="EMBL" id="JAUFSA010000001">
    <property type="protein sequence ID" value="MDP7733764.1"/>
    <property type="molecule type" value="Genomic_DNA"/>
</dbReference>
<dbReference type="RefSeq" id="WP_133435468.1">
    <property type="nucleotide sequence ID" value="NZ_JAUFSA010000001.1"/>
</dbReference>
<proteinExistence type="predicted"/>
<dbReference type="InterPro" id="IPR001466">
    <property type="entry name" value="Beta-lactam-related"/>
</dbReference>
<dbReference type="InterPro" id="IPR050789">
    <property type="entry name" value="Diverse_Enzym_Activities"/>
</dbReference>
<evidence type="ECO:0000313" key="2">
    <source>
        <dbReference type="EMBL" id="MDP7733764.1"/>
    </source>
</evidence>
<dbReference type="GO" id="GO:0016787">
    <property type="term" value="F:hydrolase activity"/>
    <property type="evidence" value="ECO:0007669"/>
    <property type="project" value="UniProtKB-KW"/>
</dbReference>
<evidence type="ECO:0000259" key="1">
    <source>
        <dbReference type="Pfam" id="PF00144"/>
    </source>
</evidence>
<reference evidence="2" key="1">
    <citation type="submission" date="2023-06" db="EMBL/GenBank/DDBJ databases">
        <title>Identification of two novel mycobacterium reveal diversities and complexities of Mycobacterium gordonae clade.</title>
        <authorList>
            <person name="Matsumoto Y."/>
            <person name="Nakamura S."/>
            <person name="Motooka D."/>
            <person name="Fukushima K."/>
        </authorList>
    </citation>
    <scope>NUCLEOTIDE SEQUENCE</scope>
    <source>
        <strain evidence="2">TY812</strain>
    </source>
</reference>
<comment type="caution">
    <text evidence="2">The sequence shown here is derived from an EMBL/GenBank/DDBJ whole genome shotgun (WGS) entry which is preliminary data.</text>
</comment>
<feature type="domain" description="Beta-lactamase-related" evidence="1">
    <location>
        <begin position="73"/>
        <end position="382"/>
    </location>
</feature>
<keyword evidence="2" id="KW-0378">Hydrolase</keyword>
<dbReference type="AlphaFoldDB" id="A0A4R5WYR4"/>
<gene>
    <name evidence="2" type="ORF">QXL92_03215</name>
</gene>
<dbReference type="Pfam" id="PF00144">
    <property type="entry name" value="Beta-lactamase"/>
    <property type="match status" value="1"/>
</dbReference>
<protein>
    <submittedName>
        <fullName evidence="2">Serine hydrolase</fullName>
        <ecNumber evidence="2">3.-.-.-</ecNumber>
    </submittedName>
</protein>